<sequence>MLLQRYTADFSVMIQHYQLNDEQLLYTGTPEIPIQISQTNPFIHPILGIENKQLTNFFVLDEKKDVALYTTNEQAILLRTFSTDRRYQGHGYAKAVLKALPDYIRSNFPDINEIILAVNKKNIAAQTLYEKTGFERLEKIIQGEFGLLFVMNMKLEV</sequence>
<reference evidence="2 3" key="2">
    <citation type="submission" date="2024-03" db="EMBL/GenBank/DDBJ databases">
        <title>The Genome Sequence of Enterococcus sp. DIV0205d.</title>
        <authorList>
            <consortium name="The Broad Institute Genomics Platform"/>
            <consortium name="The Broad Institute Microbial Omics Core"/>
            <consortium name="The Broad Institute Genomic Center for Infectious Diseases"/>
            <person name="Earl A."/>
            <person name="Manson A."/>
            <person name="Gilmore M."/>
            <person name="Schwartman J."/>
            <person name="Shea T."/>
            <person name="Abouelleil A."/>
            <person name="Cao P."/>
            <person name="Chapman S."/>
            <person name="Cusick C."/>
            <person name="Young S."/>
            <person name="Neafsey D."/>
            <person name="Nusbaum C."/>
            <person name="Birren B."/>
        </authorList>
    </citation>
    <scope>NUCLEOTIDE SEQUENCE [LARGE SCALE GENOMIC DNA]</scope>
    <source>
        <strain evidence="2 3">7F3_DIV0205</strain>
    </source>
</reference>
<dbReference type="AlphaFoldDB" id="A0AAQ3W870"/>
<dbReference type="EMBL" id="CP147244">
    <property type="protein sequence ID" value="WYK00509.1"/>
    <property type="molecule type" value="Genomic_DNA"/>
</dbReference>
<dbReference type="PROSITE" id="PS51186">
    <property type="entry name" value="GNAT"/>
    <property type="match status" value="1"/>
</dbReference>
<proteinExistence type="predicted"/>
<protein>
    <recommendedName>
        <fullName evidence="1">N-acetyltransferase domain-containing protein</fullName>
    </recommendedName>
</protein>
<accession>A0AAQ3W870</accession>
<dbReference type="RefSeq" id="WP_086314038.1">
    <property type="nucleotide sequence ID" value="NZ_CP147244.1"/>
</dbReference>
<dbReference type="InterPro" id="IPR016181">
    <property type="entry name" value="Acyl_CoA_acyltransferase"/>
</dbReference>
<keyword evidence="3" id="KW-1185">Reference proteome</keyword>
<organism evidence="2 3">
    <name type="scientific">Candidatus Enterococcus palustris</name>
    <dbReference type="NCBI Taxonomy" id="1834189"/>
    <lineage>
        <taxon>Bacteria</taxon>
        <taxon>Bacillati</taxon>
        <taxon>Bacillota</taxon>
        <taxon>Bacilli</taxon>
        <taxon>Lactobacillales</taxon>
        <taxon>Enterococcaceae</taxon>
        <taxon>Enterococcus</taxon>
    </lineage>
</organism>
<evidence type="ECO:0000259" key="1">
    <source>
        <dbReference type="PROSITE" id="PS51186"/>
    </source>
</evidence>
<evidence type="ECO:0000313" key="2">
    <source>
        <dbReference type="EMBL" id="WYK00509.1"/>
    </source>
</evidence>
<dbReference type="InterPro" id="IPR000182">
    <property type="entry name" value="GNAT_dom"/>
</dbReference>
<reference evidence="3" key="1">
    <citation type="submission" date="2017-05" db="EMBL/GenBank/DDBJ databases">
        <title>The Genome Sequence of EEnterococcus faecalis 9F2_4866.</title>
        <authorList>
            <consortium name="The Broad Institute Genomics Platform"/>
            <consortium name="The Broad Institute Genomic Center for Infectious Diseases"/>
            <person name="Earl A."/>
            <person name="Manson A."/>
            <person name="Schwartman J."/>
            <person name="Gilmore M."/>
            <person name="Abouelleil A."/>
            <person name="Cao P."/>
            <person name="Chapman S."/>
            <person name="Cusick C."/>
            <person name="Shea T."/>
            <person name="Young S."/>
            <person name="Neafsey D."/>
            <person name="Nusbaum C."/>
            <person name="Birren B."/>
        </authorList>
    </citation>
    <scope>NUCLEOTIDE SEQUENCE [LARGE SCALE GENOMIC DNA]</scope>
    <source>
        <strain evidence="3">7F3_DIV0205</strain>
    </source>
</reference>
<dbReference type="Pfam" id="PF00583">
    <property type="entry name" value="Acetyltransf_1"/>
    <property type="match status" value="1"/>
</dbReference>
<gene>
    <name evidence="2" type="ORF">A5821_001607</name>
</gene>
<dbReference type="Proteomes" id="UP000194948">
    <property type="component" value="Chromosome"/>
</dbReference>
<dbReference type="GO" id="GO:0016747">
    <property type="term" value="F:acyltransferase activity, transferring groups other than amino-acyl groups"/>
    <property type="evidence" value="ECO:0007669"/>
    <property type="project" value="InterPro"/>
</dbReference>
<name>A0AAQ3W870_9ENTE</name>
<feature type="domain" description="N-acetyltransferase" evidence="1">
    <location>
        <begin position="1"/>
        <end position="156"/>
    </location>
</feature>
<evidence type="ECO:0000313" key="3">
    <source>
        <dbReference type="Proteomes" id="UP000194948"/>
    </source>
</evidence>
<dbReference type="Gene3D" id="3.40.630.30">
    <property type="match status" value="1"/>
</dbReference>
<dbReference type="SUPFAM" id="SSF55729">
    <property type="entry name" value="Acyl-CoA N-acyltransferases (Nat)"/>
    <property type="match status" value="1"/>
</dbReference>